<sequence>MDQNMIYVASDGALMDKTPTVARNLISNMASNTQQFGTRGAVASRVVNEVAAIDIQRLENRITELTFPVRQLVIGQHHTSPPAKNQNSYQQLFPKYQAPPFRQQQQQQVQQPDNTPSLEELMKQLATSKDRVSVECENKQH</sequence>
<evidence type="ECO:0000313" key="2">
    <source>
        <dbReference type="EMBL" id="RDX72074.1"/>
    </source>
</evidence>
<dbReference type="EMBL" id="QJKJ01011077">
    <property type="protein sequence ID" value="RDX72074.1"/>
    <property type="molecule type" value="Genomic_DNA"/>
</dbReference>
<evidence type="ECO:0000256" key="1">
    <source>
        <dbReference type="SAM" id="MobiDB-lite"/>
    </source>
</evidence>
<proteinExistence type="predicted"/>
<accession>A0A371F1H9</accession>
<feature type="compositionally biased region" description="Polar residues" evidence="1">
    <location>
        <begin position="77"/>
        <end position="91"/>
    </location>
</feature>
<feature type="non-terminal residue" evidence="2">
    <location>
        <position position="1"/>
    </location>
</feature>
<dbReference type="Proteomes" id="UP000257109">
    <property type="component" value="Unassembled WGS sequence"/>
</dbReference>
<evidence type="ECO:0000313" key="3">
    <source>
        <dbReference type="Proteomes" id="UP000257109"/>
    </source>
</evidence>
<dbReference type="OrthoDB" id="999762at2759"/>
<protein>
    <submittedName>
        <fullName evidence="2">Uncharacterized protein</fullName>
    </submittedName>
</protein>
<organism evidence="2 3">
    <name type="scientific">Mucuna pruriens</name>
    <name type="common">Velvet bean</name>
    <name type="synonym">Dolichos pruriens</name>
    <dbReference type="NCBI Taxonomy" id="157652"/>
    <lineage>
        <taxon>Eukaryota</taxon>
        <taxon>Viridiplantae</taxon>
        <taxon>Streptophyta</taxon>
        <taxon>Embryophyta</taxon>
        <taxon>Tracheophyta</taxon>
        <taxon>Spermatophyta</taxon>
        <taxon>Magnoliopsida</taxon>
        <taxon>eudicotyledons</taxon>
        <taxon>Gunneridae</taxon>
        <taxon>Pentapetalae</taxon>
        <taxon>rosids</taxon>
        <taxon>fabids</taxon>
        <taxon>Fabales</taxon>
        <taxon>Fabaceae</taxon>
        <taxon>Papilionoideae</taxon>
        <taxon>50 kb inversion clade</taxon>
        <taxon>NPAAA clade</taxon>
        <taxon>indigoferoid/millettioid clade</taxon>
        <taxon>Phaseoleae</taxon>
        <taxon>Mucuna</taxon>
    </lineage>
</organism>
<keyword evidence="3" id="KW-1185">Reference proteome</keyword>
<comment type="caution">
    <text evidence="2">The sequence shown here is derived from an EMBL/GenBank/DDBJ whole genome shotgun (WGS) entry which is preliminary data.</text>
</comment>
<name>A0A371F1H9_MUCPR</name>
<dbReference type="AlphaFoldDB" id="A0A371F1H9"/>
<gene>
    <name evidence="2" type="ORF">CR513_48494</name>
</gene>
<reference evidence="2" key="1">
    <citation type="submission" date="2018-05" db="EMBL/GenBank/DDBJ databases">
        <title>Draft genome of Mucuna pruriens seed.</title>
        <authorList>
            <person name="Nnadi N.E."/>
            <person name="Vos R."/>
            <person name="Hasami M.H."/>
            <person name="Devisetty U.K."/>
            <person name="Aguiy J.C."/>
        </authorList>
    </citation>
    <scope>NUCLEOTIDE SEQUENCE [LARGE SCALE GENOMIC DNA]</scope>
    <source>
        <strain evidence="2">JCA_2017</strain>
    </source>
</reference>
<feature type="region of interest" description="Disordered" evidence="1">
    <location>
        <begin position="77"/>
        <end position="119"/>
    </location>
</feature>